<dbReference type="PANTHER" id="PTHR21596:SF3">
    <property type="entry name" value="FACTOR OF DNA METHYLATION 1-RELATED"/>
    <property type="match status" value="1"/>
</dbReference>
<protein>
    <recommendedName>
        <fullName evidence="2">Factor of DNA methylation 1-5/IDN2 domain-containing protein</fullName>
    </recommendedName>
</protein>
<keyword evidence="4" id="KW-1185">Reference proteome</keyword>
<gene>
    <name evidence="3" type="ORF">GH714_025167</name>
</gene>
<evidence type="ECO:0000259" key="2">
    <source>
        <dbReference type="Pfam" id="PF03469"/>
    </source>
</evidence>
<keyword evidence="1" id="KW-0175">Coiled coil</keyword>
<dbReference type="AlphaFoldDB" id="A0A6A6LJ72"/>
<dbReference type="InterPro" id="IPR045177">
    <property type="entry name" value="FDM1-5/IDN2"/>
</dbReference>
<accession>A0A6A6LJ72</accession>
<dbReference type="PANTHER" id="PTHR21596">
    <property type="entry name" value="RIBONUCLEASE P SUBUNIT P38"/>
    <property type="match status" value="1"/>
</dbReference>
<dbReference type="Pfam" id="PF03469">
    <property type="entry name" value="XH"/>
    <property type="match status" value="1"/>
</dbReference>
<proteinExistence type="predicted"/>
<evidence type="ECO:0000313" key="4">
    <source>
        <dbReference type="Proteomes" id="UP000467840"/>
    </source>
</evidence>
<organism evidence="3 4">
    <name type="scientific">Hevea brasiliensis</name>
    <name type="common">Para rubber tree</name>
    <name type="synonym">Siphonia brasiliensis</name>
    <dbReference type="NCBI Taxonomy" id="3981"/>
    <lineage>
        <taxon>Eukaryota</taxon>
        <taxon>Viridiplantae</taxon>
        <taxon>Streptophyta</taxon>
        <taxon>Embryophyta</taxon>
        <taxon>Tracheophyta</taxon>
        <taxon>Spermatophyta</taxon>
        <taxon>Magnoliopsida</taxon>
        <taxon>eudicotyledons</taxon>
        <taxon>Gunneridae</taxon>
        <taxon>Pentapetalae</taxon>
        <taxon>rosids</taxon>
        <taxon>fabids</taxon>
        <taxon>Malpighiales</taxon>
        <taxon>Euphorbiaceae</taxon>
        <taxon>Crotonoideae</taxon>
        <taxon>Micrandreae</taxon>
        <taxon>Hevea</taxon>
    </lineage>
</organism>
<reference evidence="3 4" key="1">
    <citation type="journal article" date="2020" name="Mol. Plant">
        <title>The Chromosome-Based Rubber Tree Genome Provides New Insights into Spurge Genome Evolution and Rubber Biosynthesis.</title>
        <authorList>
            <person name="Liu J."/>
            <person name="Shi C."/>
            <person name="Shi C.C."/>
            <person name="Li W."/>
            <person name="Zhang Q.J."/>
            <person name="Zhang Y."/>
            <person name="Li K."/>
            <person name="Lu H.F."/>
            <person name="Shi C."/>
            <person name="Zhu S.T."/>
            <person name="Xiao Z.Y."/>
            <person name="Nan H."/>
            <person name="Yue Y."/>
            <person name="Zhu X.G."/>
            <person name="Wu Y."/>
            <person name="Hong X.N."/>
            <person name="Fan G.Y."/>
            <person name="Tong Y."/>
            <person name="Zhang D."/>
            <person name="Mao C.L."/>
            <person name="Liu Y.L."/>
            <person name="Hao S.J."/>
            <person name="Liu W.Q."/>
            <person name="Lv M.Q."/>
            <person name="Zhang H.B."/>
            <person name="Liu Y."/>
            <person name="Hu-Tang G.R."/>
            <person name="Wang J.P."/>
            <person name="Wang J.H."/>
            <person name="Sun Y.H."/>
            <person name="Ni S.B."/>
            <person name="Chen W.B."/>
            <person name="Zhang X.C."/>
            <person name="Jiao Y.N."/>
            <person name="Eichler E.E."/>
            <person name="Li G.H."/>
            <person name="Liu X."/>
            <person name="Gao L.Z."/>
        </authorList>
    </citation>
    <scope>NUCLEOTIDE SEQUENCE [LARGE SCALE GENOMIC DNA]</scope>
    <source>
        <strain evidence="4">cv. GT1</strain>
        <tissue evidence="3">Leaf</tissue>
    </source>
</reference>
<name>A0A6A6LJ72_HEVBR</name>
<dbReference type="GO" id="GO:0080188">
    <property type="term" value="P:gene silencing by siRNA-directed DNA methylation"/>
    <property type="evidence" value="ECO:0007669"/>
    <property type="project" value="InterPro"/>
</dbReference>
<sequence length="343" mass="40562">MFMSLSQMVEEMANMHQSFNEERMKMQLVESDHYSGIVEEVKNLTDEVEGKKRKLECWSKELDERQALIEFDRQKLDEEKKIKKMNDVRNNSPQLASVEQKKADENVLRMVEEQKREKEAALHKILQLEKELDAKQKLELEIKKLKAKIQMMKHLGNANNTALQMKLEVMTAELGQKDEDLAYVESLNQTLIMKERQINDELQEGRKELIQRMGEIDEKPFLNTFKQRFPPEEAQLQASTQCSLWQQYLNNAEWHPFKIINNAEGNSQEIVDDEDERLQNLKLEWGDDIYMAVVTALKELNEYNPSGRYVIPELWNFKEERKATLKEVIAYIVKNIKTLKRKR</sequence>
<evidence type="ECO:0000313" key="3">
    <source>
        <dbReference type="EMBL" id="KAF2301501.1"/>
    </source>
</evidence>
<feature type="coiled-coil region" evidence="1">
    <location>
        <begin position="184"/>
        <end position="219"/>
    </location>
</feature>
<dbReference type="InterPro" id="IPR005379">
    <property type="entry name" value="FDM1-5/IDN2_XH"/>
</dbReference>
<comment type="caution">
    <text evidence="3">The sequence shown here is derived from an EMBL/GenBank/DDBJ whole genome shotgun (WGS) entry which is preliminary data.</text>
</comment>
<dbReference type="EMBL" id="JAAGAX010000010">
    <property type="protein sequence ID" value="KAF2301501.1"/>
    <property type="molecule type" value="Genomic_DNA"/>
</dbReference>
<feature type="coiled-coil region" evidence="1">
    <location>
        <begin position="111"/>
        <end position="155"/>
    </location>
</feature>
<dbReference type="Proteomes" id="UP000467840">
    <property type="component" value="Chromosome 4"/>
</dbReference>
<feature type="domain" description="Factor of DNA methylation 1-5/IDN2" evidence="2">
    <location>
        <begin position="212"/>
        <end position="342"/>
    </location>
</feature>
<evidence type="ECO:0000256" key="1">
    <source>
        <dbReference type="SAM" id="Coils"/>
    </source>
</evidence>